<feature type="domain" description="Galactosyltransferase N-terminal" evidence="14">
    <location>
        <begin position="112"/>
        <end position="244"/>
    </location>
</feature>
<reference evidence="15" key="2">
    <citation type="journal article" date="2022" name="Res Sq">
        <title>Comparative Genomics Reveals Insights into the Divergent Evolution of Astigmatic Mites and Household Pest Adaptations.</title>
        <authorList>
            <person name="Xiong Q."/>
            <person name="Wan A.T.-Y."/>
            <person name="Liu X.-Y."/>
            <person name="Fung C.S.-H."/>
            <person name="Xiao X."/>
            <person name="Malainual N."/>
            <person name="Hou J."/>
            <person name="Wang L."/>
            <person name="Wang M."/>
            <person name="Yang K."/>
            <person name="Cui Y."/>
            <person name="Leung E."/>
            <person name="Nong W."/>
            <person name="Shin S.-K."/>
            <person name="Au S."/>
            <person name="Jeong K.Y."/>
            <person name="Chew F.T."/>
            <person name="Hui J."/>
            <person name="Leung T.F."/>
            <person name="Tungtrongchitr A."/>
            <person name="Zhong N."/>
            <person name="Liu Z."/>
            <person name="Tsui S."/>
        </authorList>
    </citation>
    <scope>NUCLEOTIDE SEQUENCE</scope>
    <source>
        <strain evidence="15">Derf</strain>
        <tissue evidence="15">Whole organism</tissue>
    </source>
</reference>
<comment type="similarity">
    <text evidence="3 11">Belongs to the glycosyltransferase 7 family.</text>
</comment>
<dbReference type="PANTHER" id="PTHR19300">
    <property type="entry name" value="BETA-1,4-GALACTOSYLTRANSFERASE"/>
    <property type="match status" value="1"/>
</dbReference>
<keyword evidence="7 11" id="KW-0735">Signal-anchor</keyword>
<accession>A0A922L661</accession>
<dbReference type="PANTHER" id="PTHR19300:SF57">
    <property type="entry name" value="BETA-1,4-N-ACETYLGALACTOSAMINYLTRANSFERASE"/>
    <property type="match status" value="1"/>
</dbReference>
<proteinExistence type="inferred from homology"/>
<comment type="subcellular location">
    <subcellularLocation>
        <location evidence="1 11">Membrane</location>
        <topology evidence="1 11">Single-pass type II membrane protein</topology>
    </subcellularLocation>
</comment>
<dbReference type="SUPFAM" id="SSF53448">
    <property type="entry name" value="Nucleotide-diphospho-sugar transferases"/>
    <property type="match status" value="1"/>
</dbReference>
<evidence type="ECO:0000256" key="5">
    <source>
        <dbReference type="ARBA" id="ARBA00022679"/>
    </source>
</evidence>
<reference evidence="15" key="1">
    <citation type="submission" date="2013-05" db="EMBL/GenBank/DDBJ databases">
        <authorList>
            <person name="Yim A.K.Y."/>
            <person name="Chan T.F."/>
            <person name="Ji K.M."/>
            <person name="Liu X.Y."/>
            <person name="Zhou J.W."/>
            <person name="Li R.Q."/>
            <person name="Yang K.Y."/>
            <person name="Li J."/>
            <person name="Li M."/>
            <person name="Law P.T.W."/>
            <person name="Wu Y.L."/>
            <person name="Cai Z.L."/>
            <person name="Qin H."/>
            <person name="Bao Y."/>
            <person name="Leung R.K.K."/>
            <person name="Ng P.K.S."/>
            <person name="Zou J."/>
            <person name="Zhong X.J."/>
            <person name="Ran P.X."/>
            <person name="Zhong N.S."/>
            <person name="Liu Z.G."/>
            <person name="Tsui S.K.W."/>
        </authorList>
    </citation>
    <scope>NUCLEOTIDE SEQUENCE</scope>
    <source>
        <strain evidence="15">Derf</strain>
        <tissue evidence="15">Whole organism</tissue>
    </source>
</reference>
<dbReference type="GO" id="GO:0008378">
    <property type="term" value="F:galactosyltransferase activity"/>
    <property type="evidence" value="ECO:0007669"/>
    <property type="project" value="TreeGrafter"/>
</dbReference>
<evidence type="ECO:0000256" key="8">
    <source>
        <dbReference type="ARBA" id="ARBA00022989"/>
    </source>
</evidence>
<dbReference type="GO" id="GO:0033842">
    <property type="term" value="F:N-acetyl-beta-glucosaminyl-derivative 4-beta-N-acetylgalactosaminyltransferase activity"/>
    <property type="evidence" value="ECO:0007669"/>
    <property type="project" value="TreeGrafter"/>
</dbReference>
<evidence type="ECO:0000313" key="15">
    <source>
        <dbReference type="EMBL" id="KAH9520703.1"/>
    </source>
</evidence>
<keyword evidence="9" id="KW-0472">Membrane</keyword>
<comment type="caution">
    <text evidence="15">The sequence shown here is derived from an EMBL/GenBank/DDBJ whole genome shotgun (WGS) entry which is preliminary data.</text>
</comment>
<dbReference type="PRINTS" id="PR02050">
    <property type="entry name" value="B14GALTRFASE"/>
</dbReference>
<evidence type="ECO:0000256" key="7">
    <source>
        <dbReference type="ARBA" id="ARBA00022968"/>
    </source>
</evidence>
<keyword evidence="5 11" id="KW-0808">Transferase</keyword>
<keyword evidence="16" id="KW-1185">Reference proteome</keyword>
<comment type="pathway">
    <text evidence="2 11">Protein modification; protein glycosylation.</text>
</comment>
<dbReference type="Pfam" id="PF02709">
    <property type="entry name" value="Glyco_transf_7C"/>
    <property type="match status" value="1"/>
</dbReference>
<evidence type="ECO:0000256" key="12">
    <source>
        <dbReference type="SAM" id="MobiDB-lite"/>
    </source>
</evidence>
<gene>
    <name evidence="15" type="ORF">DERF_004395</name>
</gene>
<dbReference type="EMBL" id="ASGP02000002">
    <property type="protein sequence ID" value="KAH9520703.1"/>
    <property type="molecule type" value="Genomic_DNA"/>
</dbReference>
<keyword evidence="8" id="KW-1133">Transmembrane helix</keyword>
<dbReference type="GO" id="GO:0005975">
    <property type="term" value="P:carbohydrate metabolic process"/>
    <property type="evidence" value="ECO:0007669"/>
    <property type="project" value="InterPro"/>
</dbReference>
<comment type="cofactor">
    <cofactor evidence="11">
        <name>Mn(2+)</name>
        <dbReference type="ChEBI" id="CHEBI:29035"/>
    </cofactor>
</comment>
<evidence type="ECO:0000256" key="4">
    <source>
        <dbReference type="ARBA" id="ARBA00022676"/>
    </source>
</evidence>
<dbReference type="InterPro" id="IPR027791">
    <property type="entry name" value="Galactosyl_T_C"/>
</dbReference>
<comment type="function">
    <text evidence="11">Catalyzes the transfer of galactose onto proteins or lipids.</text>
</comment>
<dbReference type="GO" id="GO:0005794">
    <property type="term" value="C:Golgi apparatus"/>
    <property type="evidence" value="ECO:0007669"/>
    <property type="project" value="TreeGrafter"/>
</dbReference>
<feature type="region of interest" description="Disordered" evidence="12">
    <location>
        <begin position="1"/>
        <end position="37"/>
    </location>
</feature>
<dbReference type="Gene3D" id="3.90.550.10">
    <property type="entry name" value="Spore Coat Polysaccharide Biosynthesis Protein SpsA, Chain A"/>
    <property type="match status" value="1"/>
</dbReference>
<evidence type="ECO:0000256" key="11">
    <source>
        <dbReference type="RuleBase" id="RU368121"/>
    </source>
</evidence>
<dbReference type="InterPro" id="IPR027995">
    <property type="entry name" value="Galactosyl_T_N"/>
</dbReference>
<evidence type="ECO:0000259" key="13">
    <source>
        <dbReference type="Pfam" id="PF02709"/>
    </source>
</evidence>
<feature type="domain" description="Galactosyltransferase C-terminal" evidence="13">
    <location>
        <begin position="248"/>
        <end position="325"/>
    </location>
</feature>
<evidence type="ECO:0000256" key="1">
    <source>
        <dbReference type="ARBA" id="ARBA00004606"/>
    </source>
</evidence>
<evidence type="ECO:0000256" key="2">
    <source>
        <dbReference type="ARBA" id="ARBA00004922"/>
    </source>
</evidence>
<dbReference type="InterPro" id="IPR029044">
    <property type="entry name" value="Nucleotide-diphossugar_trans"/>
</dbReference>
<sequence length="387" mass="44820">MPTNYYHYRGQINNDNSNNNQSQSQSSSSSSSSSSETFEIHTIINDDLFASKMKINTSSSTTDNQTGSIDSQKMNSIIMQQKQQSSLSSSNINDKIIINSITLINSSTLPNCPLVPPNLVGRLKVLINPPPMEELETMFPQVEIGGRFRPKQCHSNSRVAIIVPYRDREFHLRTFLLNIHPMLMRQNIDYGVYIVEQLGNKSFNRAKLMNVGFLEASKQYPYDCFIFHDVDLIPEDDRNLYTCPEQPRHMSVAIDKFRYRLPYKDIFGGVSALNKEQFIKINGFSNEFWGWGGEDDDMSNRIRHYGYKISRYSNDIARYKMLKHKNTSPNAERFKKLYNGWRRFKTDGINNIHYDIVDLVFKKLYTWISVELYAPIDDNHNKKHSSG</sequence>
<evidence type="ECO:0000256" key="10">
    <source>
        <dbReference type="ARBA" id="ARBA00023180"/>
    </source>
</evidence>
<keyword evidence="10 11" id="KW-0325">Glycoprotein</keyword>
<protein>
    <recommendedName>
        <fullName evidence="11">Beta-1,4-N-acetylgalactosaminyltransferase</fullName>
        <ecNumber evidence="11">2.4.1.-</ecNumber>
    </recommendedName>
    <alternativeName>
        <fullName evidence="11">Beta-4-GalNAcT</fullName>
    </alternativeName>
</protein>
<keyword evidence="11" id="KW-0479">Metal-binding</keyword>
<dbReference type="GO" id="GO:0046872">
    <property type="term" value="F:metal ion binding"/>
    <property type="evidence" value="ECO:0007669"/>
    <property type="project" value="UniProtKB-UniRule"/>
</dbReference>
<dbReference type="CDD" id="cd00899">
    <property type="entry name" value="b4GalT"/>
    <property type="match status" value="1"/>
</dbReference>
<evidence type="ECO:0000256" key="6">
    <source>
        <dbReference type="ARBA" id="ARBA00022692"/>
    </source>
</evidence>
<dbReference type="GO" id="GO:0016020">
    <property type="term" value="C:membrane"/>
    <property type="evidence" value="ECO:0007669"/>
    <property type="project" value="UniProtKB-SubCell"/>
</dbReference>
<feature type="compositionally biased region" description="Low complexity" evidence="12">
    <location>
        <begin position="13"/>
        <end position="35"/>
    </location>
</feature>
<evidence type="ECO:0000259" key="14">
    <source>
        <dbReference type="Pfam" id="PF13733"/>
    </source>
</evidence>
<keyword evidence="11" id="KW-0464">Manganese</keyword>
<dbReference type="EC" id="2.4.1.-" evidence="11"/>
<dbReference type="InterPro" id="IPR003859">
    <property type="entry name" value="Galactosyl_T"/>
</dbReference>
<name>A0A922L661_DERFA</name>
<keyword evidence="6" id="KW-0812">Transmembrane</keyword>
<keyword evidence="4 11" id="KW-0328">Glycosyltransferase</keyword>
<evidence type="ECO:0000256" key="9">
    <source>
        <dbReference type="ARBA" id="ARBA00023136"/>
    </source>
</evidence>
<evidence type="ECO:0000313" key="16">
    <source>
        <dbReference type="Proteomes" id="UP000790347"/>
    </source>
</evidence>
<evidence type="ECO:0000256" key="3">
    <source>
        <dbReference type="ARBA" id="ARBA00005735"/>
    </source>
</evidence>
<organism evidence="15 16">
    <name type="scientific">Dermatophagoides farinae</name>
    <name type="common">American house dust mite</name>
    <dbReference type="NCBI Taxonomy" id="6954"/>
    <lineage>
        <taxon>Eukaryota</taxon>
        <taxon>Metazoa</taxon>
        <taxon>Ecdysozoa</taxon>
        <taxon>Arthropoda</taxon>
        <taxon>Chelicerata</taxon>
        <taxon>Arachnida</taxon>
        <taxon>Acari</taxon>
        <taxon>Acariformes</taxon>
        <taxon>Sarcoptiformes</taxon>
        <taxon>Astigmata</taxon>
        <taxon>Psoroptidia</taxon>
        <taxon>Analgoidea</taxon>
        <taxon>Pyroglyphidae</taxon>
        <taxon>Dermatophagoidinae</taxon>
        <taxon>Dermatophagoides</taxon>
    </lineage>
</organism>
<dbReference type="AlphaFoldDB" id="A0A922L661"/>
<dbReference type="Pfam" id="PF13733">
    <property type="entry name" value="Glyco_transf_7N"/>
    <property type="match status" value="1"/>
</dbReference>
<dbReference type="GO" id="GO:0006688">
    <property type="term" value="P:glycosphingolipid biosynthetic process"/>
    <property type="evidence" value="ECO:0007669"/>
    <property type="project" value="TreeGrafter"/>
</dbReference>
<dbReference type="Proteomes" id="UP000790347">
    <property type="component" value="Unassembled WGS sequence"/>
</dbReference>